<dbReference type="OrthoDB" id="5360144at2"/>
<reference evidence="7" key="1">
    <citation type="submission" date="2018-07" db="EMBL/GenBank/DDBJ databases">
        <authorList>
            <person name="Kim H."/>
        </authorList>
    </citation>
    <scope>NUCLEOTIDE SEQUENCE [LARGE SCALE GENOMIC DNA]</scope>
    <source>
        <strain evidence="7">F02</strain>
    </source>
</reference>
<evidence type="ECO:0000259" key="5">
    <source>
        <dbReference type="PROSITE" id="PS51123"/>
    </source>
</evidence>
<dbReference type="KEGG" id="hyf:DTO96_100703"/>
<sequence length="233" mass="25868">MKKIMAFGLAVACLTAQAQEIRWPSANSGWLKGGRYVNSENLSKMQAGLNREQVRDLIGFPSYNEGIKVMDWTYLMNFLVNGETVQCQYKVLFDNRYKVNAMMWKPVGDHSCPPVEAKPEPPPLVVMSADGLFKFDSTELLPQGVAEIRDWATKADRNKTYQVTAYADRLGNPQYNKRLSQARADMVVRALSSVGIQSQGRGAGSISTTNCVGRQASAALIACLQPDRKVEIR</sequence>
<dbReference type="Proteomes" id="UP000252182">
    <property type="component" value="Chromosome"/>
</dbReference>
<dbReference type="CDD" id="cd07185">
    <property type="entry name" value="OmpA_C-like"/>
    <property type="match status" value="1"/>
</dbReference>
<evidence type="ECO:0000256" key="4">
    <source>
        <dbReference type="SAM" id="SignalP"/>
    </source>
</evidence>
<evidence type="ECO:0000256" key="3">
    <source>
        <dbReference type="PROSITE-ProRule" id="PRU00473"/>
    </source>
</evidence>
<dbReference type="RefSeq" id="WP_114562230.1">
    <property type="nucleotide sequence ID" value="NZ_CP031124.1"/>
</dbReference>
<feature type="domain" description="OmpA-like" evidence="5">
    <location>
        <begin position="120"/>
        <end position="233"/>
    </location>
</feature>
<dbReference type="SUPFAM" id="SSF103088">
    <property type="entry name" value="OmpA-like"/>
    <property type="match status" value="1"/>
</dbReference>
<keyword evidence="1 4" id="KW-0732">Signal</keyword>
<dbReference type="PROSITE" id="PS51123">
    <property type="entry name" value="OMPA_2"/>
    <property type="match status" value="1"/>
</dbReference>
<keyword evidence="7" id="KW-1185">Reference proteome</keyword>
<feature type="signal peptide" evidence="4">
    <location>
        <begin position="1"/>
        <end position="18"/>
    </location>
</feature>
<organism evidence="6 7">
    <name type="scientific">Ephemeroptericola cinctiostellae</name>
    <dbReference type="NCBI Taxonomy" id="2268024"/>
    <lineage>
        <taxon>Bacteria</taxon>
        <taxon>Pseudomonadati</taxon>
        <taxon>Pseudomonadota</taxon>
        <taxon>Betaproteobacteria</taxon>
        <taxon>Burkholderiales</taxon>
        <taxon>Burkholderiaceae</taxon>
        <taxon>Ephemeroptericola</taxon>
    </lineage>
</organism>
<dbReference type="InterPro" id="IPR006665">
    <property type="entry name" value="OmpA-like"/>
</dbReference>
<dbReference type="AlphaFoldDB" id="A0A345D9E8"/>
<dbReference type="Pfam" id="PF00691">
    <property type="entry name" value="OmpA"/>
    <property type="match status" value="1"/>
</dbReference>
<evidence type="ECO:0000256" key="1">
    <source>
        <dbReference type="ARBA" id="ARBA00022729"/>
    </source>
</evidence>
<evidence type="ECO:0000256" key="2">
    <source>
        <dbReference type="ARBA" id="ARBA00023136"/>
    </source>
</evidence>
<accession>A0A345D9E8</accession>
<evidence type="ECO:0000313" key="7">
    <source>
        <dbReference type="Proteomes" id="UP000252182"/>
    </source>
</evidence>
<dbReference type="InterPro" id="IPR007450">
    <property type="entry name" value="BamE_dom"/>
</dbReference>
<evidence type="ECO:0000313" key="6">
    <source>
        <dbReference type="EMBL" id="AXF84986.1"/>
    </source>
</evidence>
<name>A0A345D9E8_9BURK</name>
<dbReference type="Gene3D" id="3.30.1450.10">
    <property type="match status" value="1"/>
</dbReference>
<protein>
    <submittedName>
        <fullName evidence="6">Outer membrane protein A</fullName>
    </submittedName>
</protein>
<dbReference type="InterPro" id="IPR037873">
    <property type="entry name" value="BamE-like"/>
</dbReference>
<dbReference type="Gene3D" id="3.30.1330.60">
    <property type="entry name" value="OmpA-like domain"/>
    <property type="match status" value="1"/>
</dbReference>
<dbReference type="InterPro" id="IPR036737">
    <property type="entry name" value="OmpA-like_sf"/>
</dbReference>
<dbReference type="Pfam" id="PF04355">
    <property type="entry name" value="BamE"/>
    <property type="match status" value="1"/>
</dbReference>
<gene>
    <name evidence="6" type="primary">ompA_2</name>
    <name evidence="6" type="ORF">DTO96_100703</name>
</gene>
<dbReference type="EMBL" id="CP031124">
    <property type="protein sequence ID" value="AXF84986.1"/>
    <property type="molecule type" value="Genomic_DNA"/>
</dbReference>
<keyword evidence="2 3" id="KW-0472">Membrane</keyword>
<feature type="chain" id="PRO_5016657766" evidence="4">
    <location>
        <begin position="19"/>
        <end position="233"/>
    </location>
</feature>
<proteinExistence type="predicted"/>
<dbReference type="GO" id="GO:0019867">
    <property type="term" value="C:outer membrane"/>
    <property type="evidence" value="ECO:0007669"/>
    <property type="project" value="InterPro"/>
</dbReference>